<sequence>MTTSVLLWAEDSLRTDRIWAAFVCSLVTLVAFGSGYVAEWVGYRRQHASSPPSDETPSS</sequence>
<accession>A0ABR9HNZ9</accession>
<evidence type="ECO:0000256" key="1">
    <source>
        <dbReference type="SAM" id="Phobius"/>
    </source>
</evidence>
<feature type="transmembrane region" description="Helical" evidence="1">
    <location>
        <begin position="18"/>
        <end position="38"/>
    </location>
</feature>
<proteinExistence type="predicted"/>
<organism evidence="2 3">
    <name type="scientific">Nocardiopsis terrae</name>
    <dbReference type="NCBI Taxonomy" id="372655"/>
    <lineage>
        <taxon>Bacteria</taxon>
        <taxon>Bacillati</taxon>
        <taxon>Actinomycetota</taxon>
        <taxon>Actinomycetes</taxon>
        <taxon>Streptosporangiales</taxon>
        <taxon>Nocardiopsidaceae</taxon>
        <taxon>Nocardiopsis</taxon>
    </lineage>
</organism>
<reference evidence="2 3" key="1">
    <citation type="submission" date="2020-10" db="EMBL/GenBank/DDBJ databases">
        <title>Sequencing the genomes of 1000 actinobacteria strains.</title>
        <authorList>
            <person name="Klenk H.-P."/>
        </authorList>
    </citation>
    <scope>NUCLEOTIDE SEQUENCE [LARGE SCALE GENOMIC DNA]</scope>
    <source>
        <strain evidence="2 3">DSM 45157</strain>
    </source>
</reference>
<keyword evidence="1" id="KW-1133">Transmembrane helix</keyword>
<comment type="caution">
    <text evidence="2">The sequence shown here is derived from an EMBL/GenBank/DDBJ whole genome shotgun (WGS) entry which is preliminary data.</text>
</comment>
<keyword evidence="3" id="KW-1185">Reference proteome</keyword>
<dbReference type="RefSeq" id="WP_191267744.1">
    <property type="nucleotide sequence ID" value="NZ_BMXJ01000001.1"/>
</dbReference>
<dbReference type="EMBL" id="JADBDY010000001">
    <property type="protein sequence ID" value="MBE1460590.1"/>
    <property type="molecule type" value="Genomic_DNA"/>
</dbReference>
<keyword evidence="1" id="KW-0472">Membrane</keyword>
<keyword evidence="1" id="KW-0812">Transmembrane</keyword>
<evidence type="ECO:0000313" key="2">
    <source>
        <dbReference type="EMBL" id="MBE1460590.1"/>
    </source>
</evidence>
<name>A0ABR9HNZ9_9ACTN</name>
<dbReference type="Proteomes" id="UP000598217">
    <property type="component" value="Unassembled WGS sequence"/>
</dbReference>
<gene>
    <name evidence="2" type="ORF">H4W79_004804</name>
</gene>
<protein>
    <submittedName>
        <fullName evidence="2">Uncharacterized protein</fullName>
    </submittedName>
</protein>
<evidence type="ECO:0000313" key="3">
    <source>
        <dbReference type="Proteomes" id="UP000598217"/>
    </source>
</evidence>